<sequence length="83" mass="9111">MKRSSYPWRKSSYSSNTGACVEVALNWHKSSYSGNRGDCVEVAETSHQVHVRDTQNRALGHLTFSSSSWGALLASLREDHGAG</sequence>
<feature type="domain" description="DUF397" evidence="1">
    <location>
        <begin position="25"/>
        <end position="77"/>
    </location>
</feature>
<feature type="domain" description="DUF397" evidence="1">
    <location>
        <begin position="8"/>
        <end position="24"/>
    </location>
</feature>
<evidence type="ECO:0000313" key="2">
    <source>
        <dbReference type="EMBL" id="GHD30877.1"/>
    </source>
</evidence>
<reference evidence="2 3" key="1">
    <citation type="journal article" date="2014" name="Int. J. Syst. Evol. Microbiol.">
        <title>Complete genome sequence of Corynebacterium casei LMG S-19264T (=DSM 44701T), isolated from a smear-ripened cheese.</title>
        <authorList>
            <consortium name="US DOE Joint Genome Institute (JGI-PGF)"/>
            <person name="Walter F."/>
            <person name="Albersmeier A."/>
            <person name="Kalinowski J."/>
            <person name="Ruckert C."/>
        </authorList>
    </citation>
    <scope>NUCLEOTIDE SEQUENCE [LARGE SCALE GENOMIC DNA]</scope>
    <source>
        <strain evidence="2 3">KCTC 19473</strain>
    </source>
</reference>
<keyword evidence="3" id="KW-1185">Reference proteome</keyword>
<organism evidence="2 3">
    <name type="scientific">Nocardiopsis kunsanensis</name>
    <dbReference type="NCBI Taxonomy" id="141693"/>
    <lineage>
        <taxon>Bacteria</taxon>
        <taxon>Bacillati</taxon>
        <taxon>Actinomycetota</taxon>
        <taxon>Actinomycetes</taxon>
        <taxon>Streptosporangiales</taxon>
        <taxon>Nocardiopsidaceae</taxon>
        <taxon>Nocardiopsis</taxon>
    </lineage>
</organism>
<comment type="caution">
    <text evidence="2">The sequence shown here is derived from an EMBL/GenBank/DDBJ whole genome shotgun (WGS) entry which is preliminary data.</text>
</comment>
<accession>A0A919CJB0</accession>
<gene>
    <name evidence="2" type="ORF">GCM10007147_33040</name>
</gene>
<dbReference type="EMBL" id="BMXL01000019">
    <property type="protein sequence ID" value="GHD30877.1"/>
    <property type="molecule type" value="Genomic_DNA"/>
</dbReference>
<dbReference type="Proteomes" id="UP000654947">
    <property type="component" value="Unassembled WGS sequence"/>
</dbReference>
<dbReference type="AlphaFoldDB" id="A0A919CJB0"/>
<protein>
    <submittedName>
        <fullName evidence="2">Toxin</fullName>
    </submittedName>
</protein>
<evidence type="ECO:0000313" key="3">
    <source>
        <dbReference type="Proteomes" id="UP000654947"/>
    </source>
</evidence>
<dbReference type="RefSeq" id="WP_193518265.1">
    <property type="nucleotide sequence ID" value="NZ_BMXL01000019.1"/>
</dbReference>
<dbReference type="InterPro" id="IPR007278">
    <property type="entry name" value="DUF397"/>
</dbReference>
<name>A0A919CJB0_9ACTN</name>
<dbReference type="Pfam" id="PF04149">
    <property type="entry name" value="DUF397"/>
    <property type="match status" value="2"/>
</dbReference>
<proteinExistence type="predicted"/>
<evidence type="ECO:0000259" key="1">
    <source>
        <dbReference type="Pfam" id="PF04149"/>
    </source>
</evidence>